<comment type="caution">
    <text evidence="2">The sequence shown here is derived from an EMBL/GenBank/DDBJ whole genome shotgun (WGS) entry which is preliminary data.</text>
</comment>
<dbReference type="Proteomes" id="UP000316330">
    <property type="component" value="Unassembled WGS sequence"/>
</dbReference>
<dbReference type="RefSeq" id="WP_144705122.1">
    <property type="nucleotide sequence ID" value="NZ_VNJJ01000011.1"/>
</dbReference>
<evidence type="ECO:0008006" key="4">
    <source>
        <dbReference type="Google" id="ProtNLM"/>
    </source>
</evidence>
<dbReference type="EMBL" id="VNJJ01000011">
    <property type="protein sequence ID" value="TVX97721.1"/>
    <property type="molecule type" value="Genomic_DNA"/>
</dbReference>
<organism evidence="2 3">
    <name type="scientific">Cohnella terricola</name>
    <dbReference type="NCBI Taxonomy" id="1289167"/>
    <lineage>
        <taxon>Bacteria</taxon>
        <taxon>Bacillati</taxon>
        <taxon>Bacillota</taxon>
        <taxon>Bacilli</taxon>
        <taxon>Bacillales</taxon>
        <taxon>Paenibacillaceae</taxon>
        <taxon>Cohnella</taxon>
    </lineage>
</organism>
<dbReference type="OrthoDB" id="2651265at2"/>
<protein>
    <recommendedName>
        <fullName evidence="4">Copper amine oxidase-like N-terminal domain-containing protein</fullName>
    </recommendedName>
</protein>
<keyword evidence="3" id="KW-1185">Reference proteome</keyword>
<evidence type="ECO:0000313" key="3">
    <source>
        <dbReference type="Proteomes" id="UP000316330"/>
    </source>
</evidence>
<gene>
    <name evidence="2" type="ORF">FPZ45_18300</name>
</gene>
<feature type="chain" id="PRO_5021851005" description="Copper amine oxidase-like N-terminal domain-containing protein" evidence="1">
    <location>
        <begin position="26"/>
        <end position="218"/>
    </location>
</feature>
<keyword evidence="1" id="KW-0732">Signal</keyword>
<evidence type="ECO:0000313" key="2">
    <source>
        <dbReference type="EMBL" id="TVX97721.1"/>
    </source>
</evidence>
<reference evidence="2 3" key="1">
    <citation type="submission" date="2019-07" db="EMBL/GenBank/DDBJ databases">
        <authorList>
            <person name="Kim J."/>
        </authorList>
    </citation>
    <scope>NUCLEOTIDE SEQUENCE [LARGE SCALE GENOMIC DNA]</scope>
    <source>
        <strain evidence="2 3">G13</strain>
    </source>
</reference>
<evidence type="ECO:0000256" key="1">
    <source>
        <dbReference type="SAM" id="SignalP"/>
    </source>
</evidence>
<accession>A0A559JCW5</accession>
<proteinExistence type="predicted"/>
<name>A0A559JCW5_9BACL</name>
<sequence length="218" mass="24217">MKKKLLLTTLAIVVLLSSFSLGAYAAVKYSLSVNGKATKVDIKIINGKPYLPLESLDGLKGIKVSHDSKKGTIKIDDVTQNQQNQQNKQQSTQKSVSYKNLIGEPSRFNYSINSANGVKLTWMAEYLSDKTINYYTVRISTYNAVGDPSFDEISGKSNFEIKYVGPVNKGDTLIAYSLFTYQGALNTIVIDEIYFEYKDGTKETVKYGLKTKDDSGLK</sequence>
<dbReference type="AlphaFoldDB" id="A0A559JCW5"/>
<feature type="signal peptide" evidence="1">
    <location>
        <begin position="1"/>
        <end position="25"/>
    </location>
</feature>